<evidence type="ECO:0000259" key="1">
    <source>
        <dbReference type="Pfam" id="PF01869"/>
    </source>
</evidence>
<dbReference type="EMBL" id="JBHTJZ010000011">
    <property type="protein sequence ID" value="MFD0959931.1"/>
    <property type="molecule type" value="Genomic_DNA"/>
</dbReference>
<accession>A0ABW3HR19</accession>
<sequence>MRYVAGLDGGGTKTAVTIADERGAVVRTFTAGPLNGNGLRDESVRAAVLAICGEIADACSTLDACAHICVGAAGISNPAASVRLREYLREGGYAGEVLLVGDHETALCGAHGGLNGMILISGTGSICYGRTASGRSHRAGGFGHLIDDEGSGYSIGRELLSAVVMAEDGRIPATVIKRLVFDRLQVTSVQELIGYVYAKERSKGEIAAIAPLLSEACDAGDEAAHGIVERSADALTELASAVIGRLELSQGELALAGSVLVHNRYVRESFVERLASRHPEVRCISARHDAAYGAVLLALNGLKQGK</sequence>
<evidence type="ECO:0000313" key="3">
    <source>
        <dbReference type="Proteomes" id="UP001596989"/>
    </source>
</evidence>
<proteinExistence type="predicted"/>
<dbReference type="InterPro" id="IPR052519">
    <property type="entry name" value="Euk-type_GlcNAc_Kinase"/>
</dbReference>
<name>A0ABW3HR19_9BACL</name>
<protein>
    <submittedName>
        <fullName evidence="2">N-acetylglucosamine kinase</fullName>
    </submittedName>
</protein>
<dbReference type="RefSeq" id="WP_377564221.1">
    <property type="nucleotide sequence ID" value="NZ_JBHTJZ010000011.1"/>
</dbReference>
<comment type="caution">
    <text evidence="2">The sequence shown here is derived from an EMBL/GenBank/DDBJ whole genome shotgun (WGS) entry which is preliminary data.</text>
</comment>
<dbReference type="GO" id="GO:0016301">
    <property type="term" value="F:kinase activity"/>
    <property type="evidence" value="ECO:0007669"/>
    <property type="project" value="UniProtKB-KW"/>
</dbReference>
<dbReference type="PANTHER" id="PTHR43190:SF3">
    <property type="entry name" value="N-ACETYL-D-GLUCOSAMINE KINASE"/>
    <property type="match status" value="1"/>
</dbReference>
<evidence type="ECO:0000313" key="2">
    <source>
        <dbReference type="EMBL" id="MFD0959931.1"/>
    </source>
</evidence>
<reference evidence="3" key="1">
    <citation type="journal article" date="2019" name="Int. J. Syst. Evol. Microbiol.">
        <title>The Global Catalogue of Microorganisms (GCM) 10K type strain sequencing project: providing services to taxonomists for standard genome sequencing and annotation.</title>
        <authorList>
            <consortium name="The Broad Institute Genomics Platform"/>
            <consortium name="The Broad Institute Genome Sequencing Center for Infectious Disease"/>
            <person name="Wu L."/>
            <person name="Ma J."/>
        </authorList>
    </citation>
    <scope>NUCLEOTIDE SEQUENCE [LARGE SCALE GENOMIC DNA]</scope>
    <source>
        <strain evidence="3">CCUG 59129</strain>
    </source>
</reference>
<dbReference type="InterPro" id="IPR043129">
    <property type="entry name" value="ATPase_NBD"/>
</dbReference>
<dbReference type="SUPFAM" id="SSF53067">
    <property type="entry name" value="Actin-like ATPase domain"/>
    <property type="match status" value="2"/>
</dbReference>
<dbReference type="Gene3D" id="3.30.420.40">
    <property type="match status" value="2"/>
</dbReference>
<dbReference type="CDD" id="cd24007">
    <property type="entry name" value="ASKHA_NBD_eukNAGK-like"/>
    <property type="match status" value="1"/>
</dbReference>
<keyword evidence="2" id="KW-0418">Kinase</keyword>
<dbReference type="InterPro" id="IPR002731">
    <property type="entry name" value="ATPase_BadF"/>
</dbReference>
<dbReference type="Proteomes" id="UP001596989">
    <property type="component" value="Unassembled WGS sequence"/>
</dbReference>
<keyword evidence="3" id="KW-1185">Reference proteome</keyword>
<gene>
    <name evidence="2" type="ORF">ACFQ2I_11055</name>
</gene>
<dbReference type="Pfam" id="PF01869">
    <property type="entry name" value="BcrAD_BadFG"/>
    <property type="match status" value="1"/>
</dbReference>
<keyword evidence="2" id="KW-0808">Transferase</keyword>
<feature type="domain" description="ATPase BadF/BadG/BcrA/BcrD type" evidence="1">
    <location>
        <begin position="6"/>
        <end position="298"/>
    </location>
</feature>
<dbReference type="PANTHER" id="PTHR43190">
    <property type="entry name" value="N-ACETYL-D-GLUCOSAMINE KINASE"/>
    <property type="match status" value="1"/>
</dbReference>
<organism evidence="2 3">
    <name type="scientific">Paenibacillus chungangensis</name>
    <dbReference type="NCBI Taxonomy" id="696535"/>
    <lineage>
        <taxon>Bacteria</taxon>
        <taxon>Bacillati</taxon>
        <taxon>Bacillota</taxon>
        <taxon>Bacilli</taxon>
        <taxon>Bacillales</taxon>
        <taxon>Paenibacillaceae</taxon>
        <taxon>Paenibacillus</taxon>
    </lineage>
</organism>